<name>A0A9X2CT62_9BACI</name>
<evidence type="ECO:0000256" key="7">
    <source>
        <dbReference type="RuleBase" id="RU003942"/>
    </source>
</evidence>
<dbReference type="GO" id="GO:0005886">
    <property type="term" value="C:plasma membrane"/>
    <property type="evidence" value="ECO:0007669"/>
    <property type="project" value="UniProtKB-SubCell"/>
</dbReference>
<accession>A0A9X2CT62</accession>
<sequence>MAGVAMITQFNRKRGVLQLLLLVSAFGLSFLFLSLAMSILPMAIAYAVWTGIGAAGGVVIGMLFYNESKHWKRLFFLSMIIFASVGLKLVT</sequence>
<evidence type="ECO:0000256" key="3">
    <source>
        <dbReference type="ARBA" id="ARBA00022475"/>
    </source>
</evidence>
<dbReference type="Pfam" id="PF00893">
    <property type="entry name" value="Multi_Drug_Res"/>
    <property type="match status" value="1"/>
</dbReference>
<dbReference type="PANTHER" id="PTHR30561:SF0">
    <property type="entry name" value="GUANIDINIUM EXPORTER"/>
    <property type="match status" value="1"/>
</dbReference>
<dbReference type="InterPro" id="IPR045324">
    <property type="entry name" value="Small_multidrug_res"/>
</dbReference>
<comment type="caution">
    <text evidence="9">The sequence shown here is derived from an EMBL/GenBank/DDBJ whole genome shotgun (WGS) entry which is preliminary data.</text>
</comment>
<dbReference type="InterPro" id="IPR037185">
    <property type="entry name" value="EmrE-like"/>
</dbReference>
<comment type="subcellular location">
    <subcellularLocation>
        <location evidence="1 7">Cell membrane</location>
        <topology evidence="1 7">Multi-pass membrane protein</topology>
    </subcellularLocation>
</comment>
<keyword evidence="4 7" id="KW-0812">Transmembrane</keyword>
<evidence type="ECO:0000256" key="8">
    <source>
        <dbReference type="SAM" id="Phobius"/>
    </source>
</evidence>
<feature type="transmembrane region" description="Helical" evidence="8">
    <location>
        <begin position="43"/>
        <end position="65"/>
    </location>
</feature>
<protein>
    <submittedName>
        <fullName evidence="9">SMR family transporter</fullName>
    </submittedName>
</protein>
<dbReference type="SUPFAM" id="SSF103481">
    <property type="entry name" value="Multidrug resistance efflux transporter EmrE"/>
    <property type="match status" value="1"/>
</dbReference>
<keyword evidence="3" id="KW-1003">Cell membrane</keyword>
<evidence type="ECO:0000256" key="1">
    <source>
        <dbReference type="ARBA" id="ARBA00004651"/>
    </source>
</evidence>
<reference evidence="9" key="1">
    <citation type="submission" date="2022-02" db="EMBL/GenBank/DDBJ databases">
        <title>Halalkalibacter sp. nov. isolated from Lonar Lake, India.</title>
        <authorList>
            <person name="Joshi A."/>
            <person name="Thite S."/>
            <person name="Lodha T."/>
        </authorList>
    </citation>
    <scope>NUCLEOTIDE SEQUENCE</scope>
    <source>
        <strain evidence="9">MEB205</strain>
    </source>
</reference>
<evidence type="ECO:0000256" key="4">
    <source>
        <dbReference type="ARBA" id="ARBA00022692"/>
    </source>
</evidence>
<dbReference type="EMBL" id="JAKRYL010000009">
    <property type="protein sequence ID" value="MCL7747554.1"/>
    <property type="molecule type" value="Genomic_DNA"/>
</dbReference>
<dbReference type="GO" id="GO:0022857">
    <property type="term" value="F:transmembrane transporter activity"/>
    <property type="evidence" value="ECO:0007669"/>
    <property type="project" value="InterPro"/>
</dbReference>
<evidence type="ECO:0000256" key="6">
    <source>
        <dbReference type="ARBA" id="ARBA00023136"/>
    </source>
</evidence>
<gene>
    <name evidence="9" type="ORF">MF646_10530</name>
</gene>
<keyword evidence="2" id="KW-0813">Transport</keyword>
<dbReference type="Gene3D" id="1.10.3730.20">
    <property type="match status" value="1"/>
</dbReference>
<dbReference type="Proteomes" id="UP001139150">
    <property type="component" value="Unassembled WGS sequence"/>
</dbReference>
<proteinExistence type="inferred from homology"/>
<organism evidence="9 10">
    <name type="scientific">Halalkalibacter alkaliphilus</name>
    <dbReference type="NCBI Taxonomy" id="2917993"/>
    <lineage>
        <taxon>Bacteria</taxon>
        <taxon>Bacillati</taxon>
        <taxon>Bacillota</taxon>
        <taxon>Bacilli</taxon>
        <taxon>Bacillales</taxon>
        <taxon>Bacillaceae</taxon>
        <taxon>Halalkalibacter</taxon>
    </lineage>
</organism>
<keyword evidence="5 8" id="KW-1133">Transmembrane helix</keyword>
<feature type="transmembrane region" description="Helical" evidence="8">
    <location>
        <begin position="16"/>
        <end position="37"/>
    </location>
</feature>
<keyword evidence="6 8" id="KW-0472">Membrane</keyword>
<dbReference type="PANTHER" id="PTHR30561">
    <property type="entry name" value="SMR FAMILY PROTON-DEPENDENT DRUG EFFLUX TRANSPORTER SUGE"/>
    <property type="match status" value="1"/>
</dbReference>
<keyword evidence="10" id="KW-1185">Reference proteome</keyword>
<evidence type="ECO:0000256" key="5">
    <source>
        <dbReference type="ARBA" id="ARBA00022989"/>
    </source>
</evidence>
<feature type="transmembrane region" description="Helical" evidence="8">
    <location>
        <begin position="74"/>
        <end position="90"/>
    </location>
</feature>
<dbReference type="InterPro" id="IPR000390">
    <property type="entry name" value="Small_drug/metabolite_transptr"/>
</dbReference>
<dbReference type="AlphaFoldDB" id="A0A9X2CT62"/>
<comment type="similarity">
    <text evidence="7">Belongs to the drug/metabolite transporter (DMT) superfamily. Small multidrug resistance (SMR) (TC 2.A.7.1) family.</text>
</comment>
<evidence type="ECO:0000313" key="10">
    <source>
        <dbReference type="Proteomes" id="UP001139150"/>
    </source>
</evidence>
<evidence type="ECO:0000256" key="2">
    <source>
        <dbReference type="ARBA" id="ARBA00022448"/>
    </source>
</evidence>
<evidence type="ECO:0000313" key="9">
    <source>
        <dbReference type="EMBL" id="MCL7747554.1"/>
    </source>
</evidence>